<protein>
    <submittedName>
        <fullName evidence="1">Uncharacterized protein</fullName>
    </submittedName>
</protein>
<evidence type="ECO:0000313" key="1">
    <source>
        <dbReference type="EMBL" id="XBS70997.1"/>
    </source>
</evidence>
<gene>
    <name evidence="1" type="ORF">ABK905_08260</name>
</gene>
<organism evidence="1">
    <name type="scientific">Acerihabitans sp. KWT182</name>
    <dbReference type="NCBI Taxonomy" id="3157919"/>
    <lineage>
        <taxon>Bacteria</taxon>
        <taxon>Pseudomonadati</taxon>
        <taxon>Pseudomonadota</taxon>
        <taxon>Gammaproteobacteria</taxon>
        <taxon>Enterobacterales</taxon>
        <taxon>Pectobacteriaceae</taxon>
        <taxon>Acerihabitans</taxon>
    </lineage>
</organism>
<name>A0AAU7QDJ9_9GAMM</name>
<sequence>MNLNSSDISGFDAGYAGKAGHTGGNINRMEPFSSFCFGTNSVVPRSAPRDIPGAEKTTDPRMQQALVHVRQGAENDPVPGRFYIRDSDDAQQVASLLKTTLGIADGLACTEDRKRFLVQYQGAIFNFCLNDNNEITASSCVHPPMSRQRDFASVAGGRAPVFRKMEGARQLLHNYLMETNKAGAYRTYVSNANAGEALPSFSSTFSPPLISLSRSRRPYAPWANFKRLFKPVLYMHWRG</sequence>
<dbReference type="AlphaFoldDB" id="A0AAU7QDJ9"/>
<dbReference type="EMBL" id="CP157947">
    <property type="protein sequence ID" value="XBS70997.1"/>
    <property type="molecule type" value="Genomic_DNA"/>
</dbReference>
<proteinExistence type="predicted"/>
<accession>A0AAU7QDJ9</accession>
<reference evidence="1" key="1">
    <citation type="submission" date="2024-06" db="EMBL/GenBank/DDBJ databases">
        <authorList>
            <person name="Coelho C."/>
            <person name="Bento M."/>
            <person name="Garcia E."/>
            <person name="Camelo A."/>
            <person name="Brandao I."/>
            <person name="Espirito Santo C."/>
            <person name="Trovao J."/>
            <person name="Verissimo A."/>
            <person name="Costa J."/>
            <person name="Tiago I."/>
        </authorList>
    </citation>
    <scope>NUCLEOTIDE SEQUENCE</scope>
    <source>
        <strain evidence="1">KWT182</strain>
    </source>
</reference>